<dbReference type="InterPro" id="IPR036138">
    <property type="entry name" value="PBP_dimer_sf"/>
</dbReference>
<evidence type="ECO:0000313" key="6">
    <source>
        <dbReference type="EMBL" id="AMW98338.1"/>
    </source>
</evidence>
<evidence type="ECO:0000256" key="1">
    <source>
        <dbReference type="ARBA" id="ARBA00004370"/>
    </source>
</evidence>
<evidence type="ECO:0000256" key="3">
    <source>
        <dbReference type="ARBA" id="ARBA00023136"/>
    </source>
</evidence>
<dbReference type="Gene3D" id="3.30.70.2110">
    <property type="match status" value="1"/>
</dbReference>
<gene>
    <name evidence="6" type="ORF">ATY39_02185</name>
</gene>
<dbReference type="Proteomes" id="UP000076021">
    <property type="component" value="Chromosome"/>
</dbReference>
<feature type="domain" description="PASTA" evidence="5">
    <location>
        <begin position="656"/>
        <end position="713"/>
    </location>
</feature>
<comment type="subcellular location">
    <subcellularLocation>
        <location evidence="1">Membrane</location>
    </subcellularLocation>
</comment>
<dbReference type="Gene3D" id="3.90.1310.10">
    <property type="entry name" value="Penicillin-binding protein 2a (Domain 2)"/>
    <property type="match status" value="1"/>
</dbReference>
<dbReference type="InterPro" id="IPR050515">
    <property type="entry name" value="Beta-lactam/transpept"/>
</dbReference>
<dbReference type="SMART" id="SM00740">
    <property type="entry name" value="PASTA"/>
    <property type="match status" value="2"/>
</dbReference>
<evidence type="ECO:0000256" key="2">
    <source>
        <dbReference type="ARBA" id="ARBA00007171"/>
    </source>
</evidence>
<dbReference type="GO" id="GO:0071555">
    <property type="term" value="P:cell wall organization"/>
    <property type="evidence" value="ECO:0007669"/>
    <property type="project" value="TreeGrafter"/>
</dbReference>
<dbReference type="Gene3D" id="3.40.710.10">
    <property type="entry name" value="DD-peptidase/beta-lactamase superfamily"/>
    <property type="match status" value="1"/>
</dbReference>
<dbReference type="Gene3D" id="2.20.70.70">
    <property type="match status" value="1"/>
</dbReference>
<dbReference type="AlphaFoldDB" id="A0A143H9D7"/>
<organism evidence="6 7">
    <name type="scientific">Rummeliibacillus stabekisii</name>
    <dbReference type="NCBI Taxonomy" id="241244"/>
    <lineage>
        <taxon>Bacteria</taxon>
        <taxon>Bacillati</taxon>
        <taxon>Bacillota</taxon>
        <taxon>Bacilli</taxon>
        <taxon>Bacillales</taxon>
        <taxon>Caryophanaceae</taxon>
        <taxon>Rummeliibacillus</taxon>
    </lineage>
</organism>
<accession>A0A143H9D7</accession>
<dbReference type="InterPro" id="IPR005311">
    <property type="entry name" value="PBP_dimer"/>
</dbReference>
<comment type="similarity">
    <text evidence="2">Belongs to the transpeptidase family.</text>
</comment>
<proteinExistence type="inferred from homology"/>
<dbReference type="PROSITE" id="PS51178">
    <property type="entry name" value="PASTA"/>
    <property type="match status" value="2"/>
</dbReference>
<dbReference type="PANTHER" id="PTHR30627:SF26">
    <property type="entry name" value="PENICILLIN-BINDING PROTEIN 2B"/>
    <property type="match status" value="1"/>
</dbReference>
<dbReference type="SUPFAM" id="SSF56601">
    <property type="entry name" value="beta-lactamase/transpeptidase-like"/>
    <property type="match status" value="1"/>
</dbReference>
<dbReference type="InterPro" id="IPR012338">
    <property type="entry name" value="Beta-lactam/transpept-like"/>
</dbReference>
<keyword evidence="3 4" id="KW-0472">Membrane</keyword>
<reference evidence="6 7" key="1">
    <citation type="journal article" date="2016" name="Genome Announc.">
        <title>Whole-Genome Sequence of Rummeliibacillus stabekisii Strain PP9 Isolated from Antarctic Soil.</title>
        <authorList>
            <person name="da Mota F.F."/>
            <person name="Vollu R.E."/>
            <person name="Jurelevicius D."/>
            <person name="Seldin L."/>
        </authorList>
    </citation>
    <scope>NUCLEOTIDE SEQUENCE [LARGE SCALE GENOMIC DNA]</scope>
    <source>
        <strain evidence="6 7">PP9</strain>
    </source>
</reference>
<evidence type="ECO:0000256" key="4">
    <source>
        <dbReference type="SAM" id="Phobius"/>
    </source>
</evidence>
<dbReference type="PANTHER" id="PTHR30627">
    <property type="entry name" value="PEPTIDOGLYCAN D,D-TRANSPEPTIDASE"/>
    <property type="match status" value="1"/>
</dbReference>
<name>A0A143H9D7_9BACL</name>
<dbReference type="STRING" id="241244.ATY39_02185"/>
<feature type="domain" description="PASTA" evidence="5">
    <location>
        <begin position="595"/>
        <end position="655"/>
    </location>
</feature>
<dbReference type="Gene3D" id="3.30.450.330">
    <property type="match status" value="1"/>
</dbReference>
<sequence>MKKNKFQWGASTMLIIYGLLFFLMFFRIFYIQVTGQVEGQQLAAKAAARYEKKKTITADRGNILDRNGKIIAEDAVTYRLAATVNPDASKGSKKPIHVVDPRRTAAVLAKYIPMDEEEIYERLLKKYTAAHKPLWQVEFGNAGSNINHATMQKIQKEHLPGIILMEDKKRFYPNGVFASNLVGFARKEDNEKAPVGKMGLESIYNKELSGVDGNVQYKSDLFGYLLPNSKKMIQPAKDGENVYLTIDRTIQNFLEASMTKVYEKYKPESMMAVVANPKTGEILAVSQRPTFNPQTGAGLNNSWINSLTETTLEPGSTMKTFTLATAIEEGKWNPNDKFQSGQYKVYDRTIRDANQVGWGTITYLEGIQRSSNVGMANLLKKIGDKTFINYLGKFGFGQKTGIDLPNEATGKILDEYPINRVTTTYGQGSTVTPIQLIQGLTAIANNGKMMQPYVINKIVDPNTGKVIQQHEPVVKGKPISAATAKKVRDTLGTTVTSKKGTAQNFASKEYEVSGKTGTAQIPRPTGGYYWGKNSFLYSFLGMAPKKNPKLIMYIAIKKPQLGMTEVGSEPTSEVFNTVMGSSLKYLNIKPSKMKTEKPVIVGQYVGGSSKTASKELKSQGMEPVQIGGDGEVLEQYPQDGSSLLGKNHVFLKTDGNNIKIPNFKGWSLRDILAYQSISGIKIHTSGDGFGAKQSIKPGTIYEGNAKLTVTLKKPEDEYN</sequence>
<dbReference type="GO" id="GO:0008658">
    <property type="term" value="F:penicillin binding"/>
    <property type="evidence" value="ECO:0007669"/>
    <property type="project" value="InterPro"/>
</dbReference>
<dbReference type="SUPFAM" id="SSF54184">
    <property type="entry name" value="Penicillin-binding protein 2x (pbp-2x), c-terminal domain"/>
    <property type="match status" value="2"/>
</dbReference>
<protein>
    <submittedName>
        <fullName evidence="6">Penicillin-binding protein</fullName>
    </submittedName>
</protein>
<dbReference type="SUPFAM" id="SSF56519">
    <property type="entry name" value="Penicillin binding protein dimerisation domain"/>
    <property type="match status" value="1"/>
</dbReference>
<dbReference type="OrthoDB" id="9770103at2"/>
<keyword evidence="7" id="KW-1185">Reference proteome</keyword>
<evidence type="ECO:0000313" key="7">
    <source>
        <dbReference type="Proteomes" id="UP000076021"/>
    </source>
</evidence>
<feature type="transmembrane region" description="Helical" evidence="4">
    <location>
        <begin position="12"/>
        <end position="30"/>
    </location>
</feature>
<dbReference type="KEGG" id="rst:ATY39_02185"/>
<evidence type="ECO:0000259" key="5">
    <source>
        <dbReference type="PROSITE" id="PS51178"/>
    </source>
</evidence>
<dbReference type="Pfam" id="PF00905">
    <property type="entry name" value="Transpeptidase"/>
    <property type="match status" value="1"/>
</dbReference>
<dbReference type="Pfam" id="PF03717">
    <property type="entry name" value="PBP_dimer"/>
    <property type="match status" value="1"/>
</dbReference>
<dbReference type="CDD" id="cd06575">
    <property type="entry name" value="PASTA_Pbp2x-like_2"/>
    <property type="match status" value="1"/>
</dbReference>
<dbReference type="InterPro" id="IPR001460">
    <property type="entry name" value="PCN-bd_Tpept"/>
</dbReference>
<keyword evidence="4" id="KW-0812">Transmembrane</keyword>
<keyword evidence="4" id="KW-1133">Transmembrane helix</keyword>
<dbReference type="InterPro" id="IPR005543">
    <property type="entry name" value="PASTA_dom"/>
</dbReference>
<dbReference type="GO" id="GO:0005886">
    <property type="term" value="C:plasma membrane"/>
    <property type="evidence" value="ECO:0007669"/>
    <property type="project" value="TreeGrafter"/>
</dbReference>
<dbReference type="EMBL" id="CP014806">
    <property type="protein sequence ID" value="AMW98338.1"/>
    <property type="molecule type" value="Genomic_DNA"/>
</dbReference>
<reference evidence="7" key="2">
    <citation type="submission" date="2016-03" db="EMBL/GenBank/DDBJ databases">
        <authorList>
            <person name="Ploux O."/>
        </authorList>
    </citation>
    <scope>NUCLEOTIDE SEQUENCE [LARGE SCALE GENOMIC DNA]</scope>
    <source>
        <strain evidence="7">PP9</strain>
    </source>
</reference>